<dbReference type="Proteomes" id="UP000634136">
    <property type="component" value="Unassembled WGS sequence"/>
</dbReference>
<reference evidence="2" key="1">
    <citation type="submission" date="2020-09" db="EMBL/GenBank/DDBJ databases">
        <title>Genome-Enabled Discovery of Anthraquinone Biosynthesis in Senna tora.</title>
        <authorList>
            <person name="Kang S.-H."/>
            <person name="Pandey R.P."/>
            <person name="Lee C.-M."/>
            <person name="Sim J.-S."/>
            <person name="Jeong J.-T."/>
            <person name="Choi B.-S."/>
            <person name="Jung M."/>
            <person name="Ginzburg D."/>
            <person name="Zhao K."/>
            <person name="Won S.Y."/>
            <person name="Oh T.-J."/>
            <person name="Yu Y."/>
            <person name="Kim N.-H."/>
            <person name="Lee O.R."/>
            <person name="Lee T.-H."/>
            <person name="Bashyal P."/>
            <person name="Kim T.-S."/>
            <person name="Lee W.-H."/>
            <person name="Kawkins C."/>
            <person name="Kim C.-K."/>
            <person name="Kim J.S."/>
            <person name="Ahn B.O."/>
            <person name="Rhee S.Y."/>
            <person name="Sohng J.K."/>
        </authorList>
    </citation>
    <scope>NUCLEOTIDE SEQUENCE</scope>
    <source>
        <tissue evidence="2">Leaf</tissue>
    </source>
</reference>
<accession>A0A834TKP9</accession>
<organism evidence="2 3">
    <name type="scientific">Senna tora</name>
    <dbReference type="NCBI Taxonomy" id="362788"/>
    <lineage>
        <taxon>Eukaryota</taxon>
        <taxon>Viridiplantae</taxon>
        <taxon>Streptophyta</taxon>
        <taxon>Embryophyta</taxon>
        <taxon>Tracheophyta</taxon>
        <taxon>Spermatophyta</taxon>
        <taxon>Magnoliopsida</taxon>
        <taxon>eudicotyledons</taxon>
        <taxon>Gunneridae</taxon>
        <taxon>Pentapetalae</taxon>
        <taxon>rosids</taxon>
        <taxon>fabids</taxon>
        <taxon>Fabales</taxon>
        <taxon>Fabaceae</taxon>
        <taxon>Caesalpinioideae</taxon>
        <taxon>Cassia clade</taxon>
        <taxon>Senna</taxon>
    </lineage>
</organism>
<dbReference type="PANTHER" id="PTHR35318:SF2">
    <property type="entry name" value="OS08G0138900 PROTEIN"/>
    <property type="match status" value="1"/>
</dbReference>
<comment type="caution">
    <text evidence="2">The sequence shown here is derived from an EMBL/GenBank/DDBJ whole genome shotgun (WGS) entry which is preliminary data.</text>
</comment>
<dbReference type="OrthoDB" id="1421498at2759"/>
<protein>
    <submittedName>
        <fullName evidence="2">Threonine synthase-like</fullName>
    </submittedName>
</protein>
<sequence length="112" mass="12797">MKLFSEFRSCYRPQNTPPSTTAAPPSDDDEQQQQRSRVHRSHWRPSLSVIVEDSMDQDHRDNVAKKSQKKSFAKPRSSSLNSSCSFLTENRTRNSLPPVIIIAPFSATPYLF</sequence>
<gene>
    <name evidence="2" type="ORF">G2W53_021241</name>
</gene>
<dbReference type="PANTHER" id="PTHR35318">
    <property type="entry name" value="BNAA10G08410D PROTEIN"/>
    <property type="match status" value="1"/>
</dbReference>
<dbReference type="AlphaFoldDB" id="A0A834TKP9"/>
<proteinExistence type="predicted"/>
<evidence type="ECO:0000313" key="2">
    <source>
        <dbReference type="EMBL" id="KAF7823097.1"/>
    </source>
</evidence>
<name>A0A834TKP9_9FABA</name>
<dbReference type="EMBL" id="JAAIUW010000007">
    <property type="protein sequence ID" value="KAF7823097.1"/>
    <property type="molecule type" value="Genomic_DNA"/>
</dbReference>
<evidence type="ECO:0000313" key="3">
    <source>
        <dbReference type="Proteomes" id="UP000634136"/>
    </source>
</evidence>
<evidence type="ECO:0000256" key="1">
    <source>
        <dbReference type="SAM" id="MobiDB-lite"/>
    </source>
</evidence>
<feature type="region of interest" description="Disordered" evidence="1">
    <location>
        <begin position="1"/>
        <end position="84"/>
    </location>
</feature>
<keyword evidence="3" id="KW-1185">Reference proteome</keyword>